<dbReference type="GeneID" id="12510865"/>
<dbReference type="InterPro" id="IPR044153">
    <property type="entry name" value="PIN_Pae0151-like"/>
</dbReference>
<dbReference type="PANTHER" id="PTHR35901:SF1">
    <property type="entry name" value="EXONUCLEASE VAPC9"/>
    <property type="match status" value="1"/>
</dbReference>
<dbReference type="Gene3D" id="3.40.50.1010">
    <property type="entry name" value="5'-nuclease"/>
    <property type="match status" value="1"/>
</dbReference>
<dbReference type="InterPro" id="IPR029060">
    <property type="entry name" value="PIN-like_dom_sf"/>
</dbReference>
<name>G7WQ21_METH6</name>
<reference evidence="3 4" key="1">
    <citation type="journal article" date="2012" name="PLoS ONE">
        <title>The genome characteristics and predicted function of methyl-group oxidation pathway in the obligate aceticlastic methanogens, Methanosaeta spp.</title>
        <authorList>
            <person name="Zhu J."/>
            <person name="Zheng H."/>
            <person name="Ai G."/>
            <person name="Zhang G."/>
            <person name="Liu D."/>
            <person name="Liu X."/>
            <person name="Dong X."/>
        </authorList>
    </citation>
    <scope>NUCLEOTIDE SEQUENCE [LARGE SCALE GENOMIC DNA]</scope>
    <source>
        <strain evidence="3 4">6Ac</strain>
    </source>
</reference>
<dbReference type="InterPro" id="IPR051619">
    <property type="entry name" value="TypeII_TA_RNase_PINc/VapC"/>
</dbReference>
<organism evidence="3 4">
    <name type="scientific">Methanothrix harundinacea (strain 6Ac)</name>
    <name type="common">Methanosaeta harundinacea</name>
    <dbReference type="NCBI Taxonomy" id="1110509"/>
    <lineage>
        <taxon>Archaea</taxon>
        <taxon>Methanobacteriati</taxon>
        <taxon>Methanobacteriota</taxon>
        <taxon>Stenosarchaea group</taxon>
        <taxon>Methanomicrobia</taxon>
        <taxon>Methanotrichales</taxon>
        <taxon>Methanotrichaceae</taxon>
        <taxon>Methanothrix</taxon>
    </lineage>
</organism>
<keyword evidence="4" id="KW-1185">Reference proteome</keyword>
<dbReference type="OrthoDB" id="269293at2157"/>
<keyword evidence="1" id="KW-0460">Magnesium</keyword>
<evidence type="ECO:0000313" key="4">
    <source>
        <dbReference type="Proteomes" id="UP000005877"/>
    </source>
</evidence>
<sequence>MRDEAVLDSSVIAAIFFLEEASPRALARADECDPVTLDLAVPEVGNVAWKRVLFSGEDKGAALDALRDCREFIRETCTLLESADLLEEAFEIAVQDKISFYDSLFLAAAEKEGMPLLTLDKKLYERVKEKRDLRLV</sequence>
<dbReference type="RefSeq" id="WP_014587233.1">
    <property type="nucleotide sequence ID" value="NC_017527.1"/>
</dbReference>
<dbReference type="Proteomes" id="UP000005877">
    <property type="component" value="Chromosome"/>
</dbReference>
<dbReference type="EMBL" id="CP003117">
    <property type="protein sequence ID" value="AET65052.1"/>
    <property type="molecule type" value="Genomic_DNA"/>
</dbReference>
<gene>
    <name evidence="3" type="ordered locus">Mhar_1694</name>
</gene>
<dbReference type="PATRIC" id="fig|1110509.7.peg.1881"/>
<dbReference type="CDD" id="cd09873">
    <property type="entry name" value="PIN_Pae0151-like"/>
    <property type="match status" value="1"/>
</dbReference>
<evidence type="ECO:0000256" key="1">
    <source>
        <dbReference type="ARBA" id="ARBA00022842"/>
    </source>
</evidence>
<proteinExistence type="predicted"/>
<dbReference type="AlphaFoldDB" id="G7WQ21"/>
<dbReference type="PANTHER" id="PTHR35901">
    <property type="entry name" value="RIBONUCLEASE VAPC3"/>
    <property type="match status" value="1"/>
</dbReference>
<dbReference type="Pfam" id="PF01850">
    <property type="entry name" value="PIN"/>
    <property type="match status" value="1"/>
</dbReference>
<evidence type="ECO:0000259" key="2">
    <source>
        <dbReference type="Pfam" id="PF01850"/>
    </source>
</evidence>
<dbReference type="HOGENOM" id="CLU_121774_2_0_2"/>
<dbReference type="InterPro" id="IPR002716">
    <property type="entry name" value="PIN_dom"/>
</dbReference>
<protein>
    <recommendedName>
        <fullName evidence="2">PIN domain-containing protein</fullName>
    </recommendedName>
</protein>
<evidence type="ECO:0000313" key="3">
    <source>
        <dbReference type="EMBL" id="AET65052.1"/>
    </source>
</evidence>
<feature type="domain" description="PIN" evidence="2">
    <location>
        <begin position="6"/>
        <end position="125"/>
    </location>
</feature>
<dbReference type="SUPFAM" id="SSF88723">
    <property type="entry name" value="PIN domain-like"/>
    <property type="match status" value="1"/>
</dbReference>
<dbReference type="STRING" id="1110509.Mhar_1694"/>
<accession>G7WQ21</accession>
<dbReference type="KEGG" id="mhi:Mhar_1694"/>